<sequence>MNFKTIACGIALTCGAFALSSTLNVSPAQAVSINGILNVAGSGYFANGPEKTPAATDTIKFSTPGTKPIVDSKVTASSTGFFASYTGQIVSISDIDLTLNGTPTTTATGSIANYIGSATNPFIKFSDGLIFDIQNPLNVIKTSLTSTSTKSAYGVLPSFTGYFRKGDSVLGEGLLTVNQIKQNGSFSLTAEAVPEPLTILGSATALGLGAALKKKYAKKQNKEKAVA</sequence>
<proteinExistence type="predicted"/>
<dbReference type="NCBIfam" id="TIGR04155">
    <property type="entry name" value="cyano_PEP"/>
    <property type="match status" value="1"/>
</dbReference>
<gene>
    <name evidence="2" type="ORF">KME32_17115</name>
</gene>
<organism evidence="2 3">
    <name type="scientific">Mojavia pulchra JT2-VF2</name>
    <dbReference type="NCBI Taxonomy" id="287848"/>
    <lineage>
        <taxon>Bacteria</taxon>
        <taxon>Bacillati</taxon>
        <taxon>Cyanobacteriota</taxon>
        <taxon>Cyanophyceae</taxon>
        <taxon>Nostocales</taxon>
        <taxon>Nostocaceae</taxon>
    </lineage>
</organism>
<dbReference type="Proteomes" id="UP000715781">
    <property type="component" value="Unassembled WGS sequence"/>
</dbReference>
<feature type="chain" id="PRO_5036739774" evidence="1">
    <location>
        <begin position="31"/>
        <end position="227"/>
    </location>
</feature>
<accession>A0A951UGU3</accession>
<evidence type="ECO:0000313" key="3">
    <source>
        <dbReference type="Proteomes" id="UP000715781"/>
    </source>
</evidence>
<reference evidence="2" key="2">
    <citation type="journal article" date="2022" name="Microbiol. Resour. Announc.">
        <title>Metagenome Sequencing to Explore Phylogenomics of Terrestrial Cyanobacteria.</title>
        <authorList>
            <person name="Ward R.D."/>
            <person name="Stajich J.E."/>
            <person name="Johansen J.R."/>
            <person name="Huntemann M."/>
            <person name="Clum A."/>
            <person name="Foster B."/>
            <person name="Foster B."/>
            <person name="Roux S."/>
            <person name="Palaniappan K."/>
            <person name="Varghese N."/>
            <person name="Mukherjee S."/>
            <person name="Reddy T.B.K."/>
            <person name="Daum C."/>
            <person name="Copeland A."/>
            <person name="Chen I.A."/>
            <person name="Ivanova N.N."/>
            <person name="Kyrpides N.C."/>
            <person name="Shapiro N."/>
            <person name="Eloe-Fadrosh E.A."/>
            <person name="Pietrasiak N."/>
        </authorList>
    </citation>
    <scope>NUCLEOTIDE SEQUENCE</scope>
    <source>
        <strain evidence="2">JT2-VF2</strain>
    </source>
</reference>
<name>A0A951UGU3_9NOST</name>
<dbReference type="InterPro" id="IPR026374">
    <property type="entry name" value="Cyano_PEP"/>
</dbReference>
<reference evidence="2" key="1">
    <citation type="submission" date="2021-05" db="EMBL/GenBank/DDBJ databases">
        <authorList>
            <person name="Pietrasiak N."/>
            <person name="Ward R."/>
            <person name="Stajich J.E."/>
            <person name="Kurbessoian T."/>
        </authorList>
    </citation>
    <scope>NUCLEOTIDE SEQUENCE</scope>
    <source>
        <strain evidence="2">JT2-VF2</strain>
    </source>
</reference>
<comment type="caution">
    <text evidence="2">The sequence shown here is derived from an EMBL/GenBank/DDBJ whole genome shotgun (WGS) entry which is preliminary data.</text>
</comment>
<dbReference type="AlphaFoldDB" id="A0A951UGU3"/>
<protein>
    <submittedName>
        <fullName evidence="2">PEP-CTERM sorting domain-containing protein</fullName>
    </submittedName>
</protein>
<keyword evidence="1" id="KW-0732">Signal</keyword>
<dbReference type="EMBL" id="JAHHHN010000009">
    <property type="protein sequence ID" value="MBW4562832.1"/>
    <property type="molecule type" value="Genomic_DNA"/>
</dbReference>
<feature type="signal peptide" evidence="1">
    <location>
        <begin position="1"/>
        <end position="30"/>
    </location>
</feature>
<evidence type="ECO:0000313" key="2">
    <source>
        <dbReference type="EMBL" id="MBW4562832.1"/>
    </source>
</evidence>
<evidence type="ECO:0000256" key="1">
    <source>
        <dbReference type="SAM" id="SignalP"/>
    </source>
</evidence>